<dbReference type="InterPro" id="IPR017970">
    <property type="entry name" value="Homeobox_CS"/>
</dbReference>
<keyword evidence="9" id="KW-1185">Reference proteome</keyword>
<evidence type="ECO:0000256" key="3">
    <source>
        <dbReference type="ARBA" id="ARBA00022473"/>
    </source>
</evidence>
<comment type="subcellular location">
    <subcellularLocation>
        <location evidence="1 7 8">Nucleus</location>
    </subcellularLocation>
</comment>
<dbReference type="PRINTS" id="PR00024">
    <property type="entry name" value="HOMEOBOX"/>
</dbReference>
<evidence type="ECO:0000256" key="1">
    <source>
        <dbReference type="ARBA" id="ARBA00004123"/>
    </source>
</evidence>
<dbReference type="Gene3D" id="1.10.10.60">
    <property type="entry name" value="Homeodomain-like"/>
    <property type="match status" value="1"/>
</dbReference>
<dbReference type="Pfam" id="PF00046">
    <property type="entry name" value="Homeodomain"/>
    <property type="match status" value="1"/>
</dbReference>
<dbReference type="Proteomes" id="UP000095280">
    <property type="component" value="Unplaced"/>
</dbReference>
<evidence type="ECO:0000256" key="6">
    <source>
        <dbReference type="ARBA" id="ARBA00023242"/>
    </source>
</evidence>
<dbReference type="GO" id="GO:0000981">
    <property type="term" value="F:DNA-binding transcription factor activity, RNA polymerase II-specific"/>
    <property type="evidence" value="ECO:0007669"/>
    <property type="project" value="InterPro"/>
</dbReference>
<dbReference type="InterPro" id="IPR001356">
    <property type="entry name" value="HD"/>
</dbReference>
<dbReference type="CDD" id="cd00086">
    <property type="entry name" value="homeodomain"/>
    <property type="match status" value="1"/>
</dbReference>
<evidence type="ECO:0000256" key="5">
    <source>
        <dbReference type="ARBA" id="ARBA00023155"/>
    </source>
</evidence>
<dbReference type="SMART" id="SM00389">
    <property type="entry name" value="HOX"/>
    <property type="match status" value="1"/>
</dbReference>
<dbReference type="GO" id="GO:0005634">
    <property type="term" value="C:nucleus"/>
    <property type="evidence" value="ECO:0007669"/>
    <property type="project" value="UniProtKB-SubCell"/>
</dbReference>
<protein>
    <submittedName>
        <fullName evidence="10">Homeobox domain-containing protein</fullName>
    </submittedName>
</protein>
<evidence type="ECO:0000256" key="8">
    <source>
        <dbReference type="RuleBase" id="RU000682"/>
    </source>
</evidence>
<evidence type="ECO:0000313" key="10">
    <source>
        <dbReference type="WBParaSite" id="maker-uti_cns_0000473-snap-gene-1.8-mRNA-1"/>
    </source>
</evidence>
<dbReference type="GO" id="GO:0000978">
    <property type="term" value="F:RNA polymerase II cis-regulatory region sequence-specific DNA binding"/>
    <property type="evidence" value="ECO:0007669"/>
    <property type="project" value="TreeGrafter"/>
</dbReference>
<comment type="similarity">
    <text evidence="2">Belongs to the NK-2 homeobox family.</text>
</comment>
<keyword evidence="5 7" id="KW-0371">Homeobox</keyword>
<dbReference type="InterPro" id="IPR050394">
    <property type="entry name" value="Homeobox_NK-like"/>
</dbReference>
<evidence type="ECO:0000256" key="7">
    <source>
        <dbReference type="PROSITE-ProRule" id="PRU00108"/>
    </source>
</evidence>
<evidence type="ECO:0000313" key="9">
    <source>
        <dbReference type="Proteomes" id="UP000095280"/>
    </source>
</evidence>
<proteinExistence type="inferred from homology"/>
<reference evidence="10" key="1">
    <citation type="submission" date="2016-11" db="UniProtKB">
        <authorList>
            <consortium name="WormBaseParasite"/>
        </authorList>
    </citation>
    <scope>IDENTIFICATION</scope>
</reference>
<dbReference type="GO" id="GO:0030154">
    <property type="term" value="P:cell differentiation"/>
    <property type="evidence" value="ECO:0007669"/>
    <property type="project" value="TreeGrafter"/>
</dbReference>
<keyword evidence="4 7" id="KW-0238">DNA-binding</keyword>
<dbReference type="InterPro" id="IPR009057">
    <property type="entry name" value="Homeodomain-like_sf"/>
</dbReference>
<dbReference type="OrthoDB" id="3137333at2759"/>
<dbReference type="STRING" id="282301.A0A1I8G1P3"/>
<keyword evidence="3" id="KW-0217">Developmental protein</keyword>
<dbReference type="PROSITE" id="PS50071">
    <property type="entry name" value="HOMEOBOX_2"/>
    <property type="match status" value="1"/>
</dbReference>
<dbReference type="InterPro" id="IPR020479">
    <property type="entry name" value="HD_metazoa"/>
</dbReference>
<dbReference type="WBParaSite" id="maker-uti_cns_0000473-snap-gene-1.8-mRNA-1">
    <property type="protein sequence ID" value="maker-uti_cns_0000473-snap-gene-1.8-mRNA-1"/>
    <property type="gene ID" value="maker-uti_cns_0000473-snap-gene-1.8"/>
</dbReference>
<accession>A0A1I8G1P3</accession>
<organism evidence="9 10">
    <name type="scientific">Macrostomum lignano</name>
    <dbReference type="NCBI Taxonomy" id="282301"/>
    <lineage>
        <taxon>Eukaryota</taxon>
        <taxon>Metazoa</taxon>
        <taxon>Spiralia</taxon>
        <taxon>Lophotrochozoa</taxon>
        <taxon>Platyhelminthes</taxon>
        <taxon>Rhabditophora</taxon>
        <taxon>Macrostomorpha</taxon>
        <taxon>Macrostomida</taxon>
        <taxon>Macrostomidae</taxon>
        <taxon>Macrostomum</taxon>
    </lineage>
</organism>
<dbReference type="FunFam" id="1.10.10.60:FF:000101">
    <property type="entry name" value="NK2 homeobox 8"/>
    <property type="match status" value="1"/>
</dbReference>
<dbReference type="SUPFAM" id="SSF46689">
    <property type="entry name" value="Homeodomain-like"/>
    <property type="match status" value="1"/>
</dbReference>
<evidence type="ECO:0000256" key="4">
    <source>
        <dbReference type="ARBA" id="ARBA00023125"/>
    </source>
</evidence>
<dbReference type="PROSITE" id="PS00027">
    <property type="entry name" value="HOMEOBOX_1"/>
    <property type="match status" value="1"/>
</dbReference>
<dbReference type="AlphaFoldDB" id="A0A1I8G1P3"/>
<dbReference type="PANTHER" id="PTHR24340">
    <property type="entry name" value="HOMEOBOX PROTEIN NKX"/>
    <property type="match status" value="1"/>
</dbReference>
<sequence length="296" mass="33192">MQARPTATRHFGYAQQWALQSPASGAAFSVKSLLALESPAAEQRKEAAMTAAGPPEPRLETAASQWCRGPSSPPPPSLSPEIPAAAPVGAEFDRATESEVAVDFNRDDKAAAAPAAGRPVSGGAAASAARKRKRRVLFTKQQTLELERRFHQQRYLSAPEREHLARFVNLSPTQVKIWFQNHRYKMKRARPGDGPREPQGASKQLDQHQQQYQQHQLSYQYQPQYQPHYQHQLQQHLHHLQQLHQQAQPPLQPPVPQHQEIQHHQPPVPQPPPYMMAQLGMAPPPFAPLLPSSMWC</sequence>
<dbReference type="PANTHER" id="PTHR24340:SF82">
    <property type="entry name" value="HOMEOBOX PROTEIN VND"/>
    <property type="match status" value="1"/>
</dbReference>
<name>A0A1I8G1P3_9PLAT</name>
<evidence type="ECO:0000256" key="2">
    <source>
        <dbReference type="ARBA" id="ARBA00005661"/>
    </source>
</evidence>
<feature type="DNA-binding region" description="Homeobox" evidence="7">
    <location>
        <begin position="131"/>
        <end position="190"/>
    </location>
</feature>
<keyword evidence="6 7" id="KW-0539">Nucleus</keyword>